<dbReference type="STRING" id="1064592.G0VEJ9"/>
<keyword evidence="3" id="KW-0862">Zinc</keyword>
<reference key="2">
    <citation type="submission" date="2011-08" db="EMBL/GenBank/DDBJ databases">
        <title>Genome sequence of Naumovozyma castellii.</title>
        <authorList>
            <person name="Gordon J.L."/>
            <person name="Armisen D."/>
            <person name="Proux-Wera E."/>
            <person name="OhEigeartaigh S.S."/>
            <person name="Byrne K.P."/>
            <person name="Wolfe K.H."/>
        </authorList>
    </citation>
    <scope>NUCLEOTIDE SEQUENCE</scope>
    <source>
        <strain>Type strain:CBS 4309</strain>
    </source>
</reference>
<sequence>MPSRRSTARDVNYAEHHEEEQEQNLDTDSTEQIVKRRHLNESPQNSNKDTNNSTSTSSKLKMKNLSTISSNGSSQQKFKYQKFLTDKSQKWNLIPLLPPSFRKDSRFSNILELDDALIDLSTHTLYNPETVLLEVNESIYMVSEPPGEPYYIGRVVDFVVKPEFKTMITKAKSMTSIFPAKYFNVRMNWYYRPRDIQERVPTYFDTRLVYASLHQDICPIGSYRGKCTVVHKDEWKKTLPKESELIVRPNVFYFDQLFDRYTLSYYTAYSTDLMLHNWDSTSSYLYALNKKVNFVYAETKYPLENIVKKYILEAEPEKEKSPTDIKEENDWDERCQLCREWCQLTQCLKCDECAASVHLYCLDPPLERKPNKDVVWVCFNCLKKQEGTPEALKNLKEEQELDQKFIQDTKLKVNQVAMDAIHSGIDHNKDNCWFQYLGQHMVSRMEDVLDESLFLPYPFKCSRVGVKYQWSESLVPWKIKPYNSENELERGTENTATLLWKFDPSRISLLELESYFQRCKEAIPKNLSIEPESCNFLDYVIQILVTNEYDTETSFKAVEANATRELLEEPTFTSAEMQRFESAVRKYGSQLRPVWKEVETQPMSMIVRFYYNWKKTTRGLQVRGKSHKKIQSSKRIQKKHEHGMTKIDHLPEELEHINKPAPQHTTEPEYKYIDDSSFETERLSLSGTIFKCLFCETNYSPMWYKVTGGTDDEHIKTRLQTGVNEKTETSEKDPSSKKDDSPLGALCIRCARLWRRYAIKWQPPLDILKKLAGTSMSTFHSNIGAVLEESNINAFFSSPKLAHMKGLEWELVQDSELITRQRLKIMQDPKEIQKRRRYATRFHTLLYRMVERPYDKNAYLPETMKIDLEDYLKKVAAETPSAENSSPPPKRAISESNTKKSKESIFTQPKNKKTDQKTKKKDQSKDVKKSGQETMGNAENNLKIKLYIKNIPVGDISVDQGFQFIQLDNEILKLFNLKKKKNKVASNKTEQIAEPKQIEFNTSTTQAKHTLRYHSDILSNENDTSSELRLYEREAQFTQNNTILPKPERSELEKLINHEKSAHKQPNTNHERGFCCVCKEQLSRAVALTCRNCGLTVHPTCYGVSSSITEDKKIFSKKSSKWICDPCSNDLNPLVSTNYQCTLCFAKESDYNASKNGESQACPDALKCTSTGKWCHVVCALLNDNVKVGDSSQLQPIRNCERVLFLNRLNSCDICERTGGGLARCDLCLKSFHATCAQDVKGYSVLFKKANVNEDYMGRYILNAEENERYVLKPIIICRDHAPDSLPEKNYFPLSYHMGNQFMMELYWNAFKEDTSLSDVASRYEEEKLLQRQPDAMLVNCKEDGLSCDNVADIQDTRICMNCGTDTSIFWYEGNVCHFCSCLKAQLEDDTNSAEYKIPVIVPIPNDVKLSLLENVAKESTKTI</sequence>
<dbReference type="GO" id="GO:0061630">
    <property type="term" value="F:ubiquitin protein ligase activity"/>
    <property type="evidence" value="ECO:0007669"/>
    <property type="project" value="EnsemblFungi"/>
</dbReference>
<dbReference type="InterPro" id="IPR011011">
    <property type="entry name" value="Znf_FYVE_PHD"/>
</dbReference>
<evidence type="ECO:0000259" key="7">
    <source>
        <dbReference type="PROSITE" id="PS51038"/>
    </source>
</evidence>
<dbReference type="InterPro" id="IPR029617">
    <property type="entry name" value="Snt2"/>
</dbReference>
<dbReference type="InterPro" id="IPR009057">
    <property type="entry name" value="Homeodomain-like_sf"/>
</dbReference>
<dbReference type="GO" id="GO:0034599">
    <property type="term" value="P:cellular response to oxidative stress"/>
    <property type="evidence" value="ECO:0007669"/>
    <property type="project" value="EnsemblFungi"/>
</dbReference>
<evidence type="ECO:0000256" key="3">
    <source>
        <dbReference type="ARBA" id="ARBA00022833"/>
    </source>
</evidence>
<dbReference type="RefSeq" id="XP_003676351.1">
    <property type="nucleotide sequence ID" value="XM_003676303.1"/>
</dbReference>
<evidence type="ECO:0000259" key="8">
    <source>
        <dbReference type="PROSITE" id="PS51805"/>
    </source>
</evidence>
<dbReference type="Pfam" id="PF01426">
    <property type="entry name" value="BAH"/>
    <property type="match status" value="1"/>
</dbReference>
<dbReference type="InterPro" id="IPR001025">
    <property type="entry name" value="BAH_dom"/>
</dbReference>
<dbReference type="GO" id="GO:0036205">
    <property type="term" value="P:histone catabolic process"/>
    <property type="evidence" value="ECO:0007669"/>
    <property type="project" value="EnsemblFungi"/>
</dbReference>
<dbReference type="InParanoid" id="G0VEJ9"/>
<feature type="domain" description="BAH" evidence="7">
    <location>
        <begin position="131"/>
        <end position="269"/>
    </location>
</feature>
<dbReference type="SMART" id="SM00249">
    <property type="entry name" value="PHD"/>
    <property type="match status" value="3"/>
</dbReference>
<dbReference type="Proteomes" id="UP000001640">
    <property type="component" value="Chromosome 4"/>
</dbReference>
<dbReference type="PANTHER" id="PTHR47672:SF1">
    <property type="entry name" value="E3 UBIQUITIN-PROTEIN LIGASE SNT2"/>
    <property type="match status" value="1"/>
</dbReference>
<keyword evidence="1" id="KW-0479">Metal-binding</keyword>
<dbReference type="PROSITE" id="PS50016">
    <property type="entry name" value="ZF_PHD_2"/>
    <property type="match status" value="2"/>
</dbReference>
<dbReference type="SMART" id="SM00439">
    <property type="entry name" value="BAH"/>
    <property type="match status" value="1"/>
</dbReference>
<dbReference type="InterPro" id="IPR013083">
    <property type="entry name" value="Znf_RING/FYVE/PHD"/>
</dbReference>
<feature type="domain" description="PHD-type" evidence="6">
    <location>
        <begin position="1072"/>
        <end position="1130"/>
    </location>
</feature>
<dbReference type="GO" id="GO:0008270">
    <property type="term" value="F:zinc ion binding"/>
    <property type="evidence" value="ECO:0007669"/>
    <property type="project" value="UniProtKB-KW"/>
</dbReference>
<feature type="compositionally biased region" description="Low complexity" evidence="5">
    <location>
        <begin position="45"/>
        <end position="59"/>
    </location>
</feature>
<dbReference type="PROSITE" id="PS01359">
    <property type="entry name" value="ZF_PHD_1"/>
    <property type="match status" value="1"/>
</dbReference>
<feature type="domain" description="PHD-type" evidence="6">
    <location>
        <begin position="332"/>
        <end position="384"/>
    </location>
</feature>
<dbReference type="CDD" id="cd04710">
    <property type="entry name" value="BAH_fungalPHD"/>
    <property type="match status" value="1"/>
</dbReference>
<dbReference type="HOGENOM" id="CLU_001514_2_0_1"/>
<dbReference type="CDD" id="cd15497">
    <property type="entry name" value="PHD1_Snt2p_like"/>
    <property type="match status" value="1"/>
</dbReference>
<dbReference type="FunCoup" id="G0VEJ9">
    <property type="interactions" value="82"/>
</dbReference>
<feature type="region of interest" description="Disordered" evidence="5">
    <location>
        <begin position="1"/>
        <end position="59"/>
    </location>
</feature>
<feature type="compositionally biased region" description="Basic and acidic residues" evidence="5">
    <location>
        <begin position="912"/>
        <end position="931"/>
    </location>
</feature>
<evidence type="ECO:0000256" key="5">
    <source>
        <dbReference type="SAM" id="MobiDB-lite"/>
    </source>
</evidence>
<accession>G0VEJ9</accession>
<dbReference type="Gene3D" id="1.10.10.60">
    <property type="entry name" value="Homeodomain-like"/>
    <property type="match status" value="1"/>
</dbReference>
<dbReference type="GO" id="GO:0070211">
    <property type="term" value="C:Snt2C complex"/>
    <property type="evidence" value="ECO:0007669"/>
    <property type="project" value="EnsemblFungi"/>
</dbReference>
<dbReference type="GeneID" id="96903596"/>
<dbReference type="GO" id="GO:0006357">
    <property type="term" value="P:regulation of transcription by RNA polymerase II"/>
    <property type="evidence" value="ECO:0007669"/>
    <property type="project" value="EnsemblFungi"/>
</dbReference>
<dbReference type="Gene3D" id="2.30.30.490">
    <property type="match status" value="1"/>
</dbReference>
<dbReference type="eggNOG" id="KOG0955">
    <property type="taxonomic scope" value="Eukaryota"/>
</dbReference>
<proteinExistence type="predicted"/>
<evidence type="ECO:0000256" key="1">
    <source>
        <dbReference type="ARBA" id="ARBA00022723"/>
    </source>
</evidence>
<dbReference type="PROSITE" id="PS51805">
    <property type="entry name" value="EPHD"/>
    <property type="match status" value="1"/>
</dbReference>
<organism evidence="9 10">
    <name type="scientific">Naumovozyma castellii</name>
    <name type="common">Yeast</name>
    <name type="synonym">Saccharomyces castellii</name>
    <dbReference type="NCBI Taxonomy" id="27288"/>
    <lineage>
        <taxon>Eukaryota</taxon>
        <taxon>Fungi</taxon>
        <taxon>Dikarya</taxon>
        <taxon>Ascomycota</taxon>
        <taxon>Saccharomycotina</taxon>
        <taxon>Saccharomycetes</taxon>
        <taxon>Saccharomycetales</taxon>
        <taxon>Saccharomycetaceae</taxon>
        <taxon>Naumovozyma</taxon>
    </lineage>
</organism>
<evidence type="ECO:0000256" key="4">
    <source>
        <dbReference type="PROSITE-ProRule" id="PRU00146"/>
    </source>
</evidence>
<dbReference type="KEGG" id="ncs:NCAS_0D04090"/>
<dbReference type="GO" id="GO:0003682">
    <property type="term" value="F:chromatin binding"/>
    <property type="evidence" value="ECO:0007669"/>
    <property type="project" value="InterPro"/>
</dbReference>
<dbReference type="Gene3D" id="2.30.30.1150">
    <property type="match status" value="1"/>
</dbReference>
<dbReference type="SUPFAM" id="SSF57903">
    <property type="entry name" value="FYVE/PHD zinc finger"/>
    <property type="match status" value="2"/>
</dbReference>
<dbReference type="OrthoDB" id="336088at2759"/>
<protein>
    <submittedName>
        <fullName evidence="9">Uncharacterized protein</fullName>
    </submittedName>
</protein>
<feature type="region of interest" description="Disordered" evidence="5">
    <location>
        <begin position="878"/>
        <end position="934"/>
    </location>
</feature>
<dbReference type="SUPFAM" id="SSF46689">
    <property type="entry name" value="Homeodomain-like"/>
    <property type="match status" value="1"/>
</dbReference>
<evidence type="ECO:0000259" key="6">
    <source>
        <dbReference type="PROSITE" id="PS50016"/>
    </source>
</evidence>
<dbReference type="InterPro" id="IPR043151">
    <property type="entry name" value="BAH_sf"/>
</dbReference>
<dbReference type="InterPro" id="IPR034732">
    <property type="entry name" value="EPHD"/>
</dbReference>
<evidence type="ECO:0000256" key="2">
    <source>
        <dbReference type="ARBA" id="ARBA00022771"/>
    </source>
</evidence>
<dbReference type="PANTHER" id="PTHR47672">
    <property type="entry name" value="E3 UBIQUITIN-PROTEIN LIGASE SNT2"/>
    <property type="match status" value="1"/>
</dbReference>
<gene>
    <name evidence="9" type="primary">NCAS0D04090</name>
    <name evidence="9" type="ordered locus">NCAS_0D04090</name>
</gene>
<dbReference type="EMBL" id="HE576755">
    <property type="protein sequence ID" value="CCC69990.1"/>
    <property type="molecule type" value="Genomic_DNA"/>
</dbReference>
<dbReference type="Pfam" id="PF13832">
    <property type="entry name" value="zf-HC5HC2H_2"/>
    <property type="match status" value="1"/>
</dbReference>
<reference evidence="9 10" key="1">
    <citation type="journal article" date="2011" name="Proc. Natl. Acad. Sci. U.S.A.">
        <title>Evolutionary erosion of yeast sex chromosomes by mating-type switching accidents.</title>
        <authorList>
            <person name="Gordon J.L."/>
            <person name="Armisen D."/>
            <person name="Proux-Wera E."/>
            <person name="Oheigeartaigh S.S."/>
            <person name="Byrne K.P."/>
            <person name="Wolfe K.H."/>
        </authorList>
    </citation>
    <scope>NUCLEOTIDE SEQUENCE [LARGE SCALE GENOMIC DNA]</scope>
    <source>
        <strain evidence="10">ATCC 76901 / BCRC 22586 / CBS 4309 / NBRC 1992 / NRRL Y-12630</strain>
    </source>
</reference>
<dbReference type="OMA" id="WVMDEPP"/>
<dbReference type="InterPro" id="IPR019787">
    <property type="entry name" value="Znf_PHD-finger"/>
</dbReference>
<dbReference type="Gene3D" id="3.30.40.10">
    <property type="entry name" value="Zinc/RING finger domain, C3HC4 (zinc finger)"/>
    <property type="match status" value="1"/>
</dbReference>
<dbReference type="InterPro" id="IPR001965">
    <property type="entry name" value="Znf_PHD"/>
</dbReference>
<feature type="compositionally biased region" description="Acidic residues" evidence="5">
    <location>
        <begin position="20"/>
        <end position="29"/>
    </location>
</feature>
<feature type="domain" description="PHD-type" evidence="8">
    <location>
        <begin position="1138"/>
        <end position="1268"/>
    </location>
</feature>
<dbReference type="PROSITE" id="PS51038">
    <property type="entry name" value="BAH"/>
    <property type="match status" value="1"/>
</dbReference>
<dbReference type="InterPro" id="IPR019786">
    <property type="entry name" value="Zinc_finger_PHD-type_CS"/>
</dbReference>
<dbReference type="Pfam" id="PF00628">
    <property type="entry name" value="PHD"/>
    <property type="match status" value="1"/>
</dbReference>
<dbReference type="GO" id="GO:0048189">
    <property type="term" value="C:Lid2 complex"/>
    <property type="evidence" value="ECO:0007669"/>
    <property type="project" value="TreeGrafter"/>
</dbReference>
<feature type="region of interest" description="Disordered" evidence="5">
    <location>
        <begin position="717"/>
        <end position="740"/>
    </location>
</feature>
<evidence type="ECO:0000313" key="10">
    <source>
        <dbReference type="Proteomes" id="UP000001640"/>
    </source>
</evidence>
<evidence type="ECO:0000313" key="9">
    <source>
        <dbReference type="EMBL" id="CCC69990.1"/>
    </source>
</evidence>
<keyword evidence="10" id="KW-1185">Reference proteome</keyword>
<name>G0VEJ9_NAUCA</name>
<feature type="compositionally biased region" description="Basic and acidic residues" evidence="5">
    <location>
        <begin position="725"/>
        <end position="740"/>
    </location>
</feature>
<keyword evidence="2 4" id="KW-0863">Zinc-finger</keyword>